<dbReference type="Proteomes" id="UP000276133">
    <property type="component" value="Unassembled WGS sequence"/>
</dbReference>
<dbReference type="InterPro" id="IPR002745">
    <property type="entry name" value="Ptrans_KptA/Tpt1"/>
</dbReference>
<evidence type="ECO:0000313" key="8">
    <source>
        <dbReference type="Proteomes" id="UP000276133"/>
    </source>
</evidence>
<evidence type="ECO:0000256" key="5">
    <source>
        <dbReference type="ARBA" id="ARBA00023027"/>
    </source>
</evidence>
<accession>A0A3M7RQH9</accession>
<proteinExistence type="inferred from homology"/>
<dbReference type="STRING" id="10195.A0A3M7RQH9"/>
<dbReference type="GO" id="GO:0000215">
    <property type="term" value="F:tRNA 2'-phosphotransferase activity"/>
    <property type="evidence" value="ECO:0007669"/>
    <property type="project" value="UniProtKB-EC"/>
</dbReference>
<dbReference type="GO" id="GO:0006388">
    <property type="term" value="P:tRNA splicing, via endonucleolytic cleavage and ligation"/>
    <property type="evidence" value="ECO:0007669"/>
    <property type="project" value="TreeGrafter"/>
</dbReference>
<keyword evidence="4 7" id="KW-0808">Transferase</keyword>
<evidence type="ECO:0000313" key="7">
    <source>
        <dbReference type="EMBL" id="RNA25660.1"/>
    </source>
</evidence>
<organism evidence="7 8">
    <name type="scientific">Brachionus plicatilis</name>
    <name type="common">Marine rotifer</name>
    <name type="synonym">Brachionus muelleri</name>
    <dbReference type="NCBI Taxonomy" id="10195"/>
    <lineage>
        <taxon>Eukaryota</taxon>
        <taxon>Metazoa</taxon>
        <taxon>Spiralia</taxon>
        <taxon>Gnathifera</taxon>
        <taxon>Rotifera</taxon>
        <taxon>Eurotatoria</taxon>
        <taxon>Monogononta</taxon>
        <taxon>Pseudotrocha</taxon>
        <taxon>Ploima</taxon>
        <taxon>Brachionidae</taxon>
        <taxon>Brachionus</taxon>
    </lineage>
</organism>
<comment type="catalytic activity">
    <reaction evidence="6">
        <text>2'-phospho-[ligated tRNA] + NAD(+) = mature tRNA + ADP-alpha-D-ribose 1'',2''-cyclic phosphate + nicotinamide</text>
        <dbReference type="Rhea" id="RHEA:23324"/>
        <dbReference type="Rhea" id="RHEA-COMP:11106"/>
        <dbReference type="Rhea" id="RHEA-COMP:11107"/>
        <dbReference type="ChEBI" id="CHEBI:17154"/>
        <dbReference type="ChEBI" id="CHEBI:57540"/>
        <dbReference type="ChEBI" id="CHEBI:76596"/>
        <dbReference type="ChEBI" id="CHEBI:82883"/>
        <dbReference type="ChEBI" id="CHEBI:85027"/>
        <dbReference type="EC" id="2.7.1.160"/>
    </reaction>
</comment>
<evidence type="ECO:0000256" key="4">
    <source>
        <dbReference type="ARBA" id="ARBA00022679"/>
    </source>
</evidence>
<reference evidence="7 8" key="1">
    <citation type="journal article" date="2018" name="Sci. Rep.">
        <title>Genomic signatures of local adaptation to the degree of environmental predictability in rotifers.</title>
        <authorList>
            <person name="Franch-Gras L."/>
            <person name="Hahn C."/>
            <person name="Garcia-Roger E.M."/>
            <person name="Carmona M.J."/>
            <person name="Serra M."/>
            <person name="Gomez A."/>
        </authorList>
    </citation>
    <scope>NUCLEOTIDE SEQUENCE [LARGE SCALE GENOMIC DNA]</scope>
    <source>
        <strain evidence="7">HYR1</strain>
    </source>
</reference>
<evidence type="ECO:0000256" key="3">
    <source>
        <dbReference type="ARBA" id="ARBA00012007"/>
    </source>
</evidence>
<dbReference type="PANTHER" id="PTHR12684:SF2">
    <property type="entry name" value="TRNA 2'-PHOSPHOTRANSFERASE 1"/>
    <property type="match status" value="1"/>
</dbReference>
<keyword evidence="8" id="KW-1185">Reference proteome</keyword>
<evidence type="ECO:0000256" key="1">
    <source>
        <dbReference type="ARBA" id="ARBA00003343"/>
    </source>
</evidence>
<dbReference type="Gene3D" id="3.20.170.30">
    <property type="match status" value="1"/>
</dbReference>
<name>A0A3M7RQH9_BRAPC</name>
<dbReference type="FunFam" id="3.20.170.30:FF:000002">
    <property type="entry name" value="Phosphotransferase, putative"/>
    <property type="match status" value="1"/>
</dbReference>
<gene>
    <name evidence="7" type="ORF">BpHYR1_017058</name>
</gene>
<keyword evidence="5" id="KW-0520">NAD</keyword>
<dbReference type="OrthoDB" id="419694at2759"/>
<dbReference type="InterPro" id="IPR042081">
    <property type="entry name" value="RNA_2'-PTrans_C"/>
</dbReference>
<sequence length="190" mass="21793">MSFILRHGAETEGIKINSDGFVEVNELLLHKSMKNVSVEDILKIVENCPKKRFFLKKEFDEESLRENIFIRANQGHSINNVSIEMEEIINSNDFKTVIHGTYLKCWDKIKTEGLSKMNRQHIHFSKDLPGSNEVISGMRSNCQLAIYINLEKAIKDGIKFYKSANNVILSPGNSEGFLQPKYFLKVVNLK</sequence>
<dbReference type="InterPro" id="IPR042080">
    <property type="entry name" value="RNA_2'-PTrans_N"/>
</dbReference>
<comment type="caution">
    <text evidence="7">The sequence shown here is derived from an EMBL/GenBank/DDBJ whole genome shotgun (WGS) entry which is preliminary data.</text>
</comment>
<dbReference type="Gene3D" id="1.10.10.970">
    <property type="entry name" value="RNA 2'-phosphotransferase, Tpt1/KptA family, N-terminal domain"/>
    <property type="match status" value="1"/>
</dbReference>
<evidence type="ECO:0000256" key="6">
    <source>
        <dbReference type="ARBA" id="ARBA00047949"/>
    </source>
</evidence>
<protein>
    <recommendedName>
        <fullName evidence="3">2'-phosphotransferase</fullName>
        <ecNumber evidence="3">2.7.1.160</ecNumber>
    </recommendedName>
</protein>
<comment type="similarity">
    <text evidence="2">Belongs to the KptA/TPT1 family.</text>
</comment>
<dbReference type="SUPFAM" id="SSF56399">
    <property type="entry name" value="ADP-ribosylation"/>
    <property type="match status" value="1"/>
</dbReference>
<dbReference type="Pfam" id="PF01885">
    <property type="entry name" value="PTS_2-RNA"/>
    <property type="match status" value="1"/>
</dbReference>
<dbReference type="EC" id="2.7.1.160" evidence="3"/>
<dbReference type="PANTHER" id="PTHR12684">
    <property type="entry name" value="PUTATIVE PHOSPHOTRANSFERASE"/>
    <property type="match status" value="1"/>
</dbReference>
<comment type="function">
    <text evidence="1">Catalyzes the last step of tRNA splicing, the transfer of the splice junction 2'-phosphate from ligated tRNA to NAD to produce ADP-ribose 1''-2'' cyclic phosphate.</text>
</comment>
<evidence type="ECO:0000256" key="2">
    <source>
        <dbReference type="ARBA" id="ARBA00009836"/>
    </source>
</evidence>
<dbReference type="AlphaFoldDB" id="A0A3M7RQH9"/>
<dbReference type="EMBL" id="REGN01002888">
    <property type="protein sequence ID" value="RNA25660.1"/>
    <property type="molecule type" value="Genomic_DNA"/>
</dbReference>